<comment type="caution">
    <text evidence="2">The sequence shown here is derived from an EMBL/GenBank/DDBJ whole genome shotgun (WGS) entry which is preliminary data.</text>
</comment>
<dbReference type="AlphaFoldDB" id="A0A4C1SWU2"/>
<dbReference type="OrthoDB" id="343070at2759"/>
<reference evidence="2 3" key="1">
    <citation type="journal article" date="2019" name="Commun. Biol.">
        <title>The bagworm genome reveals a unique fibroin gene that provides high tensile strength.</title>
        <authorList>
            <person name="Kono N."/>
            <person name="Nakamura H."/>
            <person name="Ohtoshi R."/>
            <person name="Tomita M."/>
            <person name="Numata K."/>
            <person name="Arakawa K."/>
        </authorList>
    </citation>
    <scope>NUCLEOTIDE SEQUENCE [LARGE SCALE GENOMIC DNA]</scope>
</reference>
<organism evidence="2 3">
    <name type="scientific">Eumeta variegata</name>
    <name type="common">Bagworm moth</name>
    <name type="synonym">Eumeta japonica</name>
    <dbReference type="NCBI Taxonomy" id="151549"/>
    <lineage>
        <taxon>Eukaryota</taxon>
        <taxon>Metazoa</taxon>
        <taxon>Ecdysozoa</taxon>
        <taxon>Arthropoda</taxon>
        <taxon>Hexapoda</taxon>
        <taxon>Insecta</taxon>
        <taxon>Pterygota</taxon>
        <taxon>Neoptera</taxon>
        <taxon>Endopterygota</taxon>
        <taxon>Lepidoptera</taxon>
        <taxon>Glossata</taxon>
        <taxon>Ditrysia</taxon>
        <taxon>Tineoidea</taxon>
        <taxon>Psychidae</taxon>
        <taxon>Oiketicinae</taxon>
        <taxon>Eumeta</taxon>
    </lineage>
</organism>
<evidence type="ECO:0000256" key="1">
    <source>
        <dbReference type="SAM" id="Coils"/>
    </source>
</evidence>
<proteinExistence type="predicted"/>
<sequence>MLAEASDQYGELETTFKATQLKHEQELEEKNKVIESLKDEIKHANELLKELQDESVESAISKLAPTAAVASRLIRSDMSLTELYSLYVKATEESELVET</sequence>
<keyword evidence="3" id="KW-1185">Reference proteome</keyword>
<dbReference type="GO" id="GO:0005643">
    <property type="term" value="C:nuclear pore"/>
    <property type="evidence" value="ECO:0007669"/>
    <property type="project" value="TreeGrafter"/>
</dbReference>
<feature type="coiled-coil region" evidence="1">
    <location>
        <begin position="20"/>
        <end position="54"/>
    </location>
</feature>
<dbReference type="GO" id="GO:1901673">
    <property type="term" value="P:regulation of mitotic spindle assembly"/>
    <property type="evidence" value="ECO:0007669"/>
    <property type="project" value="TreeGrafter"/>
</dbReference>
<keyword evidence="1" id="KW-0175">Coiled coil</keyword>
<dbReference type="GO" id="GO:0017056">
    <property type="term" value="F:structural constituent of nuclear pore"/>
    <property type="evidence" value="ECO:0007669"/>
    <property type="project" value="TreeGrafter"/>
</dbReference>
<dbReference type="PANTHER" id="PTHR18898">
    <property type="entry name" value="NUCLEOPROTEIN TPR-RELATED"/>
    <property type="match status" value="1"/>
</dbReference>
<dbReference type="EMBL" id="BGZK01003911">
    <property type="protein sequence ID" value="GBP05501.1"/>
    <property type="molecule type" value="Genomic_DNA"/>
</dbReference>
<dbReference type="Proteomes" id="UP000299102">
    <property type="component" value="Unassembled WGS sequence"/>
</dbReference>
<dbReference type="PANTHER" id="PTHR18898:SF2">
    <property type="entry name" value="NUCLEOPROTEIN TPR"/>
    <property type="match status" value="1"/>
</dbReference>
<evidence type="ECO:0000313" key="2">
    <source>
        <dbReference type="EMBL" id="GBP05501.1"/>
    </source>
</evidence>
<evidence type="ECO:0000313" key="3">
    <source>
        <dbReference type="Proteomes" id="UP000299102"/>
    </source>
</evidence>
<protein>
    <submittedName>
        <fullName evidence="2">Nucleoprotein TPR</fullName>
    </submittedName>
</protein>
<accession>A0A4C1SWU2</accession>
<dbReference type="STRING" id="151549.A0A4C1SWU2"/>
<gene>
    <name evidence="2" type="primary">Mtor</name>
    <name evidence="2" type="ORF">EVAR_67113_1</name>
</gene>
<name>A0A4C1SWU2_EUMVA</name>
<dbReference type="GO" id="GO:0006406">
    <property type="term" value="P:mRNA export from nucleus"/>
    <property type="evidence" value="ECO:0007669"/>
    <property type="project" value="TreeGrafter"/>
</dbReference>